<keyword evidence="1" id="KW-0732">Signal</keyword>
<reference evidence="2" key="1">
    <citation type="submission" date="2019-03" db="EMBL/GenBank/DDBJ databases">
        <title>WGS assembly of Setaria viridis.</title>
        <authorList>
            <person name="Huang P."/>
            <person name="Jenkins J."/>
            <person name="Grimwood J."/>
            <person name="Barry K."/>
            <person name="Healey A."/>
            <person name="Mamidi S."/>
            <person name="Sreedasyam A."/>
            <person name="Shu S."/>
            <person name="Feldman M."/>
            <person name="Wu J."/>
            <person name="Yu Y."/>
            <person name="Chen C."/>
            <person name="Johnson J."/>
            <person name="Rokhsar D."/>
            <person name="Baxter I."/>
            <person name="Schmutz J."/>
            <person name="Brutnell T."/>
            <person name="Kellogg E."/>
        </authorList>
    </citation>
    <scope>NUCLEOTIDE SEQUENCE [LARGE SCALE GENOMIC DNA]</scope>
</reference>
<organism evidence="2 3">
    <name type="scientific">Setaria viridis</name>
    <name type="common">Green bristlegrass</name>
    <name type="synonym">Setaria italica subsp. viridis</name>
    <dbReference type="NCBI Taxonomy" id="4556"/>
    <lineage>
        <taxon>Eukaryota</taxon>
        <taxon>Viridiplantae</taxon>
        <taxon>Streptophyta</taxon>
        <taxon>Embryophyta</taxon>
        <taxon>Tracheophyta</taxon>
        <taxon>Spermatophyta</taxon>
        <taxon>Magnoliopsida</taxon>
        <taxon>Liliopsida</taxon>
        <taxon>Poales</taxon>
        <taxon>Poaceae</taxon>
        <taxon>PACMAD clade</taxon>
        <taxon>Panicoideae</taxon>
        <taxon>Panicodae</taxon>
        <taxon>Paniceae</taxon>
        <taxon>Cenchrinae</taxon>
        <taxon>Setaria</taxon>
    </lineage>
</organism>
<dbReference type="AlphaFoldDB" id="A0A4U6W5E8"/>
<evidence type="ECO:0000313" key="3">
    <source>
        <dbReference type="Proteomes" id="UP000298652"/>
    </source>
</evidence>
<dbReference type="EMBL" id="CM016553">
    <property type="protein sequence ID" value="TKW32737.1"/>
    <property type="molecule type" value="Genomic_DNA"/>
</dbReference>
<dbReference type="Gramene" id="TKW32737">
    <property type="protein sequence ID" value="TKW32737"/>
    <property type="gene ID" value="SEVIR_2G187350v2"/>
</dbReference>
<protein>
    <submittedName>
        <fullName evidence="2">Uncharacterized protein</fullName>
    </submittedName>
</protein>
<evidence type="ECO:0000313" key="2">
    <source>
        <dbReference type="EMBL" id="TKW32737.1"/>
    </source>
</evidence>
<name>A0A4U6W5E8_SETVI</name>
<feature type="chain" id="PRO_5020243951" evidence="1">
    <location>
        <begin position="25"/>
        <end position="54"/>
    </location>
</feature>
<dbReference type="Proteomes" id="UP000298652">
    <property type="component" value="Chromosome 2"/>
</dbReference>
<accession>A0A4U6W5E8</accession>
<feature type="signal peptide" evidence="1">
    <location>
        <begin position="1"/>
        <end position="24"/>
    </location>
</feature>
<keyword evidence="3" id="KW-1185">Reference proteome</keyword>
<evidence type="ECO:0000256" key="1">
    <source>
        <dbReference type="SAM" id="SignalP"/>
    </source>
</evidence>
<sequence length="54" mass="5787">MLLHGVSMCLGVVVLVLQAGPCSCSKREACKQWKAMSLPLCLHCLQVVLATCVD</sequence>
<gene>
    <name evidence="2" type="ORF">SEVIR_2G187350v2</name>
</gene>
<proteinExistence type="predicted"/>